<dbReference type="EMBL" id="MU842882">
    <property type="protein sequence ID" value="KAK2028183.1"/>
    <property type="molecule type" value="Genomic_DNA"/>
</dbReference>
<organism evidence="1 2">
    <name type="scientific">Colletotrichum zoysiae</name>
    <dbReference type="NCBI Taxonomy" id="1216348"/>
    <lineage>
        <taxon>Eukaryota</taxon>
        <taxon>Fungi</taxon>
        <taxon>Dikarya</taxon>
        <taxon>Ascomycota</taxon>
        <taxon>Pezizomycotina</taxon>
        <taxon>Sordariomycetes</taxon>
        <taxon>Hypocreomycetidae</taxon>
        <taxon>Glomerellales</taxon>
        <taxon>Glomerellaceae</taxon>
        <taxon>Colletotrichum</taxon>
        <taxon>Colletotrichum graminicola species complex</taxon>
    </lineage>
</organism>
<protein>
    <submittedName>
        <fullName evidence="1">Uncharacterized protein</fullName>
    </submittedName>
</protein>
<proteinExistence type="predicted"/>
<sequence>MRVMDGCRSCPVPLTLMSVRGGHAVRRFHTPSTERYQLSRGPRRRAQGAQCPIRAARIPDSTDRPGRHYNHRASWLAARTPQSSCSVNFPFERAGLHAVLQILSFFFSFKNRLMHVGVADPP</sequence>
<evidence type="ECO:0000313" key="1">
    <source>
        <dbReference type="EMBL" id="KAK2028183.1"/>
    </source>
</evidence>
<evidence type="ECO:0000313" key="2">
    <source>
        <dbReference type="Proteomes" id="UP001232148"/>
    </source>
</evidence>
<dbReference type="Proteomes" id="UP001232148">
    <property type="component" value="Unassembled WGS sequence"/>
</dbReference>
<gene>
    <name evidence="1" type="ORF">LX32DRAFT_407652</name>
</gene>
<name>A0AAD9M4F4_9PEZI</name>
<keyword evidence="2" id="KW-1185">Reference proteome</keyword>
<comment type="caution">
    <text evidence="1">The sequence shown here is derived from an EMBL/GenBank/DDBJ whole genome shotgun (WGS) entry which is preliminary data.</text>
</comment>
<reference evidence="1" key="1">
    <citation type="submission" date="2021-06" db="EMBL/GenBank/DDBJ databases">
        <title>Comparative genomics, transcriptomics and evolutionary studies reveal genomic signatures of adaptation to plant cell wall in hemibiotrophic fungi.</title>
        <authorList>
            <consortium name="DOE Joint Genome Institute"/>
            <person name="Baroncelli R."/>
            <person name="Diaz J.F."/>
            <person name="Benocci T."/>
            <person name="Peng M."/>
            <person name="Battaglia E."/>
            <person name="Haridas S."/>
            <person name="Andreopoulos W."/>
            <person name="Labutti K."/>
            <person name="Pangilinan J."/>
            <person name="Floch G.L."/>
            <person name="Makela M.R."/>
            <person name="Henrissat B."/>
            <person name="Grigoriev I.V."/>
            <person name="Crouch J.A."/>
            <person name="De Vries R.P."/>
            <person name="Sukno S.A."/>
            <person name="Thon M.R."/>
        </authorList>
    </citation>
    <scope>NUCLEOTIDE SEQUENCE</scope>
    <source>
        <strain evidence="1">MAFF235873</strain>
    </source>
</reference>
<accession>A0AAD9M4F4</accession>
<dbReference type="AlphaFoldDB" id="A0AAD9M4F4"/>